<gene>
    <name evidence="2" type="ORF">DCP75_01680</name>
</gene>
<reference evidence="2 3" key="1">
    <citation type="journal article" date="2018" name="Nat. Biotechnol.">
        <title>A standardized bacterial taxonomy based on genome phylogeny substantially revises the tree of life.</title>
        <authorList>
            <person name="Parks D.H."/>
            <person name="Chuvochina M."/>
            <person name="Waite D.W."/>
            <person name="Rinke C."/>
            <person name="Skarshewski A."/>
            <person name="Chaumeil P.A."/>
            <person name="Hugenholtz P."/>
        </authorList>
    </citation>
    <scope>NUCLEOTIDE SEQUENCE [LARGE SCALE GENOMIC DNA]</scope>
    <source>
        <strain evidence="2">UBA9158</strain>
    </source>
</reference>
<dbReference type="PANTHER" id="PTHR20935">
    <property type="entry name" value="PHOSPHOGLYCERATE MUTASE-RELATED"/>
    <property type="match status" value="1"/>
</dbReference>
<evidence type="ECO:0000256" key="1">
    <source>
        <dbReference type="ARBA" id="ARBA00022801"/>
    </source>
</evidence>
<dbReference type="PANTHER" id="PTHR20935:SF0">
    <property type="entry name" value="SERINE_THREONINE-PROTEIN PHOSPHATASE PGAM5, MITOCHONDRIAL"/>
    <property type="match status" value="1"/>
</dbReference>
<dbReference type="InterPro" id="IPR029033">
    <property type="entry name" value="His_PPase_superfam"/>
</dbReference>
<proteinExistence type="predicted"/>
<dbReference type="CDD" id="cd07067">
    <property type="entry name" value="HP_PGM_like"/>
    <property type="match status" value="1"/>
</dbReference>
<dbReference type="EMBL" id="DMND01000031">
    <property type="protein sequence ID" value="HAN26443.1"/>
    <property type="molecule type" value="Genomic_DNA"/>
</dbReference>
<comment type="caution">
    <text evidence="2">The sequence shown here is derived from an EMBL/GenBank/DDBJ whole genome shotgun (WGS) entry which is preliminary data.</text>
</comment>
<evidence type="ECO:0000313" key="2">
    <source>
        <dbReference type="EMBL" id="HAN26443.1"/>
    </source>
</evidence>
<dbReference type="SMART" id="SM00855">
    <property type="entry name" value="PGAM"/>
    <property type="match status" value="1"/>
</dbReference>
<keyword evidence="1" id="KW-0378">Hydrolase</keyword>
<organism evidence="2 3">
    <name type="scientific">Haliea salexigens</name>
    <dbReference type="NCBI Taxonomy" id="287487"/>
    <lineage>
        <taxon>Bacteria</taxon>
        <taxon>Pseudomonadati</taxon>
        <taxon>Pseudomonadota</taxon>
        <taxon>Gammaproteobacteria</taxon>
        <taxon>Cellvibrionales</taxon>
        <taxon>Halieaceae</taxon>
        <taxon>Haliea</taxon>
    </lineage>
</organism>
<dbReference type="AlphaFoldDB" id="A0A3C1KIY3"/>
<dbReference type="Pfam" id="PF00300">
    <property type="entry name" value="His_Phos_1"/>
    <property type="match status" value="2"/>
</dbReference>
<protein>
    <submittedName>
        <fullName evidence="2">Histidine phosphatase family protein</fullName>
    </submittedName>
</protein>
<dbReference type="InterPro" id="IPR051021">
    <property type="entry name" value="Mito_Ser/Thr_phosphatase"/>
</dbReference>
<accession>A0A3C1KIY3</accession>
<dbReference type="Proteomes" id="UP000259273">
    <property type="component" value="Unassembled WGS sequence"/>
</dbReference>
<name>A0A3C1KIY3_9GAMM</name>
<dbReference type="GO" id="GO:0016787">
    <property type="term" value="F:hydrolase activity"/>
    <property type="evidence" value="ECO:0007669"/>
    <property type="project" value="UniProtKB-KW"/>
</dbReference>
<dbReference type="STRING" id="1121937.GCA_000423125_01731"/>
<dbReference type="Gene3D" id="3.40.50.1240">
    <property type="entry name" value="Phosphoglycerate mutase-like"/>
    <property type="match status" value="1"/>
</dbReference>
<dbReference type="InterPro" id="IPR013078">
    <property type="entry name" value="His_Pase_superF_clade-1"/>
</dbReference>
<dbReference type="SUPFAM" id="SSF53254">
    <property type="entry name" value="Phosphoglycerate mutase-like"/>
    <property type="match status" value="1"/>
</dbReference>
<evidence type="ECO:0000313" key="3">
    <source>
        <dbReference type="Proteomes" id="UP000259273"/>
    </source>
</evidence>
<sequence length="235" mass="25771">MATLYLFRHGQASFGADDYDKLSTLGSRQAEVLGHYLRDQGIQLDAAYSGALLRQRETTALALASQSGDVPHHIDARFDEVRNDEQIRYLVPVVAKANPSIQALVDKGLKSSKDYQKVIEAVFTHWTSPACDEPRIQSWADYSGSVAAALRDVMAAEGAGKTVGIFTSGGTIATIVSQVLGLSGEHAYKFYEPIFNCSVTQLFYSGDKVSLSYFNDRSFLQVLGTQQGEQLVTYR</sequence>